<dbReference type="InterPro" id="IPR019613">
    <property type="entry name" value="DUF4198"/>
</dbReference>
<feature type="transmembrane region" description="Helical" evidence="2">
    <location>
        <begin position="279"/>
        <end position="297"/>
    </location>
</feature>
<keyword evidence="2" id="KW-0812">Transmembrane</keyword>
<dbReference type="Pfam" id="PF10670">
    <property type="entry name" value="DUF4198"/>
    <property type="match status" value="1"/>
</dbReference>
<dbReference type="AlphaFoldDB" id="A0A7G9YFY5"/>
<keyword evidence="2" id="KW-0472">Membrane</keyword>
<dbReference type="EMBL" id="MT631235">
    <property type="protein sequence ID" value="QNO46919.1"/>
    <property type="molecule type" value="Genomic_DNA"/>
</dbReference>
<evidence type="ECO:0008006" key="4">
    <source>
        <dbReference type="Google" id="ProtNLM"/>
    </source>
</evidence>
<evidence type="ECO:0000256" key="1">
    <source>
        <dbReference type="SAM" id="MobiDB-lite"/>
    </source>
</evidence>
<reference evidence="3" key="1">
    <citation type="submission" date="2020-06" db="EMBL/GenBank/DDBJ databases">
        <title>Unique genomic features of the anaerobic methanotrophic archaea.</title>
        <authorList>
            <person name="Chadwick G.L."/>
            <person name="Skennerton C.T."/>
            <person name="Laso-Perez R."/>
            <person name="Leu A.O."/>
            <person name="Speth D.R."/>
            <person name="Yu H."/>
            <person name="Morgan-Lang C."/>
            <person name="Hatzenpichler R."/>
            <person name="Goudeau D."/>
            <person name="Malmstrom R."/>
            <person name="Brazelton W.J."/>
            <person name="Woyke T."/>
            <person name="Hallam S.J."/>
            <person name="Tyson G.W."/>
            <person name="Wegener G."/>
            <person name="Boetius A."/>
            <person name="Orphan V."/>
        </authorList>
    </citation>
    <scope>NUCLEOTIDE SEQUENCE</scope>
</reference>
<evidence type="ECO:0000256" key="2">
    <source>
        <dbReference type="SAM" id="Phobius"/>
    </source>
</evidence>
<organism evidence="3">
    <name type="scientific">Candidatus Methanogaster sp. ANME-2c ERB4</name>
    <dbReference type="NCBI Taxonomy" id="2759911"/>
    <lineage>
        <taxon>Archaea</taxon>
        <taxon>Methanobacteriati</taxon>
        <taxon>Methanobacteriota</taxon>
        <taxon>Stenosarchaea group</taxon>
        <taxon>Methanomicrobia</taxon>
        <taxon>Methanosarcinales</taxon>
        <taxon>ANME-2 cluster</taxon>
        <taxon>Candidatus Methanogasteraceae</taxon>
        <taxon>Candidatus Methanogaster</taxon>
    </lineage>
</organism>
<feature type="region of interest" description="Disordered" evidence="1">
    <location>
        <begin position="257"/>
        <end position="276"/>
    </location>
</feature>
<accession>A0A7G9YFY5</accession>
<proteinExistence type="predicted"/>
<feature type="compositionally biased region" description="Polar residues" evidence="1">
    <location>
        <begin position="264"/>
        <end position="276"/>
    </location>
</feature>
<evidence type="ECO:0000313" key="3">
    <source>
        <dbReference type="EMBL" id="QNO46919.1"/>
    </source>
</evidence>
<keyword evidence="2" id="KW-1133">Transmembrane helix</keyword>
<sequence length="305" mass="33410">MVMLVAITIVGCSIAGTASAHFTMLFPGGGMDVSPDDYLASLGEEKTVLITWGCPFKELFACIDIPDVYVRDPDGNVTQLNPVETSVDGVKAYTVSFTVDKRGDYIVYSTMNVTAIKGDFVDHAKTVIHCGQAAWNGWDAELGENVEIIPYIRPYGLEEGFVFRGRAVQDGAPLANTTVYVVKYRLNDDPEVLEKADKIYPQDSWMMVKGFTKTDSDGDFVYTLDEPGVWNIAVFGKGIMERSIFILPVFESFPPTGEERVSTIPETGTDTTQASESPAAGLFTTIGVIGLITVLLMRRRSRGLR</sequence>
<gene>
    <name evidence="3" type="ORF">GBMLOPDG_00015</name>
</gene>
<name>A0A7G9YFY5_9EURY</name>
<protein>
    <recommendedName>
        <fullName evidence="4">DUF4198 domain-containing protein</fullName>
    </recommendedName>
</protein>